<protein>
    <submittedName>
        <fullName evidence="1">Uncharacterized protein</fullName>
    </submittedName>
</protein>
<proteinExistence type="predicted"/>
<reference evidence="1" key="1">
    <citation type="submission" date="2020-03" db="EMBL/GenBank/DDBJ databases">
        <title>The deep terrestrial virosphere.</title>
        <authorList>
            <person name="Holmfeldt K."/>
            <person name="Nilsson E."/>
            <person name="Simone D."/>
            <person name="Lopez-Fernandez M."/>
            <person name="Wu X."/>
            <person name="de Brujin I."/>
            <person name="Lundin D."/>
            <person name="Andersson A."/>
            <person name="Bertilsson S."/>
            <person name="Dopson M."/>
        </authorList>
    </citation>
    <scope>NUCLEOTIDE SEQUENCE</scope>
    <source>
        <strain evidence="1">MM415B01510</strain>
    </source>
</reference>
<gene>
    <name evidence="1" type="ORF">MM415B01510_0012</name>
</gene>
<organism evidence="1">
    <name type="scientific">viral metagenome</name>
    <dbReference type="NCBI Taxonomy" id="1070528"/>
    <lineage>
        <taxon>unclassified sequences</taxon>
        <taxon>metagenomes</taxon>
        <taxon>organismal metagenomes</taxon>
    </lineage>
</organism>
<dbReference type="AlphaFoldDB" id="A0A6M3IKU8"/>
<dbReference type="EMBL" id="MT141304">
    <property type="protein sequence ID" value="QJA58023.1"/>
    <property type="molecule type" value="Genomic_DNA"/>
</dbReference>
<accession>A0A6M3IKU8</accession>
<sequence length="59" mass="7048">MWTKTEKYKIGINHIRCMLDDKSKERAVAFENGDPIELSEEELRILMPLRWVKEIKEGE</sequence>
<name>A0A6M3IKU8_9ZZZZ</name>
<evidence type="ECO:0000313" key="1">
    <source>
        <dbReference type="EMBL" id="QJA58023.1"/>
    </source>
</evidence>